<dbReference type="PANTHER" id="PTHR35535">
    <property type="entry name" value="HEAT SHOCK PROTEIN HSLJ"/>
    <property type="match status" value="1"/>
</dbReference>
<dbReference type="RefSeq" id="WP_308864874.1">
    <property type="nucleotide sequence ID" value="NZ_JAVHUL010000027.1"/>
</dbReference>
<dbReference type="PANTHER" id="PTHR35535:SF1">
    <property type="entry name" value="HEAT SHOCK PROTEIN HSLJ"/>
    <property type="match status" value="1"/>
</dbReference>
<name>A0ABU1A2X7_9FLAO</name>
<accession>A0ABU1A2X7</accession>
<dbReference type="InterPro" id="IPR005184">
    <property type="entry name" value="DUF306_Meta_HslJ"/>
</dbReference>
<dbReference type="Proteomes" id="UP001230915">
    <property type="component" value="Unassembled WGS sequence"/>
</dbReference>
<dbReference type="Pfam" id="PF03724">
    <property type="entry name" value="META"/>
    <property type="match status" value="2"/>
</dbReference>
<evidence type="ECO:0000313" key="2">
    <source>
        <dbReference type="EMBL" id="MDQ7917980.1"/>
    </source>
</evidence>
<feature type="domain" description="DUF306" evidence="1">
    <location>
        <begin position="154"/>
        <end position="265"/>
    </location>
</feature>
<feature type="domain" description="DUF306" evidence="1">
    <location>
        <begin position="36"/>
        <end position="146"/>
    </location>
</feature>
<organism evidence="2 3">
    <name type="scientific">Mesonia profundi</name>
    <dbReference type="NCBI Taxonomy" id="3070998"/>
    <lineage>
        <taxon>Bacteria</taxon>
        <taxon>Pseudomonadati</taxon>
        <taxon>Bacteroidota</taxon>
        <taxon>Flavobacteriia</taxon>
        <taxon>Flavobacteriales</taxon>
        <taxon>Flavobacteriaceae</taxon>
        <taxon>Mesonia</taxon>
    </lineage>
</organism>
<dbReference type="Gene3D" id="2.40.128.270">
    <property type="match status" value="2"/>
</dbReference>
<proteinExistence type="predicted"/>
<evidence type="ECO:0000259" key="1">
    <source>
        <dbReference type="Pfam" id="PF03724"/>
    </source>
</evidence>
<sequence>MKLKIFTLALAAMSLYSCGPSQDKESNDKTTEMNDSAITETQWVLEQLEGEKIEASQNGKLISFTLNTEENRVTGYAGCNSFFGSYELKAGNRLSFSTLGLTRMACPEGAFNESELMKVLDMTDNYRINGDQLELNVGKRAPLAIFKKVDKNAEPIVEKYWKLKTLEGQPVKMSKNQEKEIYFTLKMNENRVVGFAGCNGMSGTYKLEEGNRISFSQMATTMMACPDVDVNEADFLKVFELTDNYTINGDTLSLNVGRRAPLAVFEAVYL</sequence>
<dbReference type="InterPro" id="IPR038670">
    <property type="entry name" value="HslJ-like_sf"/>
</dbReference>
<reference evidence="2 3" key="1">
    <citation type="submission" date="2023-08" db="EMBL/GenBank/DDBJ databases">
        <title>Mesonia sp. MT50, isolated from deep-sea sediment of the Mariana Trench.</title>
        <authorList>
            <person name="Fu H."/>
        </authorList>
    </citation>
    <scope>NUCLEOTIDE SEQUENCE [LARGE SCALE GENOMIC DNA]</scope>
    <source>
        <strain evidence="2 3">MT50</strain>
    </source>
</reference>
<keyword evidence="3" id="KW-1185">Reference proteome</keyword>
<protein>
    <submittedName>
        <fullName evidence="2">META domain-containing protein</fullName>
    </submittedName>
</protein>
<comment type="caution">
    <text evidence="2">The sequence shown here is derived from an EMBL/GenBank/DDBJ whole genome shotgun (WGS) entry which is preliminary data.</text>
</comment>
<evidence type="ECO:0000313" key="3">
    <source>
        <dbReference type="Proteomes" id="UP001230915"/>
    </source>
</evidence>
<dbReference type="EMBL" id="JAVHUL010000027">
    <property type="protein sequence ID" value="MDQ7917980.1"/>
    <property type="molecule type" value="Genomic_DNA"/>
</dbReference>
<dbReference type="PROSITE" id="PS51257">
    <property type="entry name" value="PROKAR_LIPOPROTEIN"/>
    <property type="match status" value="1"/>
</dbReference>
<gene>
    <name evidence="2" type="ORF">RBU60_10365</name>
</gene>
<dbReference type="InterPro" id="IPR053147">
    <property type="entry name" value="Hsp_HslJ-like"/>
</dbReference>